<dbReference type="GO" id="GO:0009898">
    <property type="term" value="C:cytoplasmic side of plasma membrane"/>
    <property type="evidence" value="ECO:0007669"/>
    <property type="project" value="TreeGrafter"/>
</dbReference>
<dbReference type="SUPFAM" id="SSF63707">
    <property type="entry name" value="Ganglioside M2 (gm2) activator"/>
    <property type="match status" value="1"/>
</dbReference>
<comment type="caution">
    <text evidence="3">The sequence shown here is derived from an EMBL/GenBank/DDBJ whole genome shotgun (WGS) entry which is preliminary data.</text>
</comment>
<dbReference type="GO" id="GO:0005319">
    <property type="term" value="F:lipid transporter activity"/>
    <property type="evidence" value="ECO:0007669"/>
    <property type="project" value="TreeGrafter"/>
</dbReference>
<keyword evidence="1 2" id="KW-0732">Signal</keyword>
<dbReference type="InterPro" id="IPR028996">
    <property type="entry name" value="GM2-AP"/>
</dbReference>
<dbReference type="PANTHER" id="PTHR17357">
    <property type="entry name" value="GM2 GANGLIOSIDE ACTIVATOR PROTEIN"/>
    <property type="match status" value="1"/>
</dbReference>
<dbReference type="EMBL" id="JAPWDV010000002">
    <property type="protein sequence ID" value="KAJ6218710.1"/>
    <property type="molecule type" value="Genomic_DNA"/>
</dbReference>
<proteinExistence type="predicted"/>
<dbReference type="Gene3D" id="2.70.220.10">
    <property type="entry name" value="Ganglioside GM2 activator"/>
    <property type="match status" value="1"/>
</dbReference>
<dbReference type="GO" id="GO:0008047">
    <property type="term" value="F:enzyme activator activity"/>
    <property type="evidence" value="ECO:0007669"/>
    <property type="project" value="InterPro"/>
</dbReference>
<evidence type="ECO:0000256" key="1">
    <source>
        <dbReference type="ARBA" id="ARBA00022729"/>
    </source>
</evidence>
<dbReference type="InterPro" id="IPR036846">
    <property type="entry name" value="GM2-AP_sf"/>
</dbReference>
<evidence type="ECO:0000313" key="4">
    <source>
        <dbReference type="Proteomes" id="UP001142055"/>
    </source>
</evidence>
<keyword evidence="4" id="KW-1185">Reference proteome</keyword>
<reference evidence="3" key="1">
    <citation type="submission" date="2022-12" db="EMBL/GenBank/DDBJ databases">
        <title>Genome assemblies of Blomia tropicalis.</title>
        <authorList>
            <person name="Cui Y."/>
        </authorList>
    </citation>
    <scope>NUCLEOTIDE SEQUENCE</scope>
    <source>
        <tissue evidence="3">Adult mites</tissue>
    </source>
</reference>
<dbReference type="PANTHER" id="PTHR17357:SF0">
    <property type="entry name" value="GANGLIOSIDE GM2 ACTIVATOR"/>
    <property type="match status" value="1"/>
</dbReference>
<dbReference type="GO" id="GO:0006689">
    <property type="term" value="P:ganglioside catabolic process"/>
    <property type="evidence" value="ECO:0007669"/>
    <property type="project" value="InterPro"/>
</dbReference>
<dbReference type="AlphaFoldDB" id="A0A9Q0RLQ3"/>
<name>A0A9Q0RLQ3_BLOTA</name>
<protein>
    <recommendedName>
        <fullName evidence="5">MD-2-related lipid-recognition domain-containing protein</fullName>
    </recommendedName>
</protein>
<sequence>MINRFALTVVLLATTAFAVDFQWNDCEQNLPLNTDFKLVINKTLVIGQRAFDVTLPCIDGMGSCQMKVCDLFHLWYNDILCPFFKSSGKTCACPVEKATFARTNVPIDVPFNKWKGFTAKLADGDYSIRFTMFDPLKPEQHYACLDIKTHLTVRQ</sequence>
<feature type="signal peptide" evidence="2">
    <location>
        <begin position="1"/>
        <end position="18"/>
    </location>
</feature>
<feature type="chain" id="PRO_5040184523" description="MD-2-related lipid-recognition domain-containing protein" evidence="2">
    <location>
        <begin position="19"/>
        <end position="155"/>
    </location>
</feature>
<accession>A0A9Q0RLQ3</accession>
<dbReference type="Proteomes" id="UP001142055">
    <property type="component" value="Chromosome 2"/>
</dbReference>
<evidence type="ECO:0000256" key="2">
    <source>
        <dbReference type="SAM" id="SignalP"/>
    </source>
</evidence>
<organism evidence="3 4">
    <name type="scientific">Blomia tropicalis</name>
    <name type="common">Mite</name>
    <dbReference type="NCBI Taxonomy" id="40697"/>
    <lineage>
        <taxon>Eukaryota</taxon>
        <taxon>Metazoa</taxon>
        <taxon>Ecdysozoa</taxon>
        <taxon>Arthropoda</taxon>
        <taxon>Chelicerata</taxon>
        <taxon>Arachnida</taxon>
        <taxon>Acari</taxon>
        <taxon>Acariformes</taxon>
        <taxon>Sarcoptiformes</taxon>
        <taxon>Astigmata</taxon>
        <taxon>Glycyphagoidea</taxon>
        <taxon>Echimyopodidae</taxon>
        <taxon>Blomia</taxon>
    </lineage>
</organism>
<gene>
    <name evidence="3" type="ORF">RDWZM_004522</name>
</gene>
<evidence type="ECO:0008006" key="5">
    <source>
        <dbReference type="Google" id="ProtNLM"/>
    </source>
</evidence>
<evidence type="ECO:0000313" key="3">
    <source>
        <dbReference type="EMBL" id="KAJ6218710.1"/>
    </source>
</evidence>